<evidence type="ECO:0000256" key="1">
    <source>
        <dbReference type="ARBA" id="ARBA00005437"/>
    </source>
</evidence>
<dbReference type="SUPFAM" id="SSF54518">
    <property type="entry name" value="Tubby C-terminal domain-like"/>
    <property type="match status" value="1"/>
</dbReference>
<comment type="caution">
    <text evidence="2">The sequence shown here is derived from an EMBL/GenBank/DDBJ whole genome shotgun (WGS) entry which is preliminary data.</text>
</comment>
<gene>
    <name evidence="2" type="ORF">RND81_13G033500</name>
</gene>
<evidence type="ECO:0000313" key="3">
    <source>
        <dbReference type="Proteomes" id="UP001443914"/>
    </source>
</evidence>
<name>A0AAW1GWL1_SAPOF</name>
<dbReference type="AlphaFoldDB" id="A0AAW1GWL1"/>
<dbReference type="PANTHER" id="PTHR31087">
    <property type="match status" value="1"/>
</dbReference>
<protein>
    <submittedName>
        <fullName evidence="2">Uncharacterized protein</fullName>
    </submittedName>
</protein>
<evidence type="ECO:0000313" key="2">
    <source>
        <dbReference type="EMBL" id="KAK9668072.1"/>
    </source>
</evidence>
<sequence>MFLFPKYASSRRVISNEDDNTINNNSDSSNNNKCNVNIINKENNNSKETCKILTVWRKSLVVNCSGFTVIDSEGKLVYRVDNYGIKPSEIVLMDGSGESILTLRRHKTLRLVDDWAIYNGEASNKKQPIISYVKKNINLLLQTNNSNNILANVFMGKSCKRPTYVIEGSYGQRSCKVVDKSLKTIMAEIKRKEAKNGSASFGLDVFQLLVLPGFDPGFAMALVLLIDQMYS</sequence>
<keyword evidence="3" id="KW-1185">Reference proteome</keyword>
<dbReference type="InterPro" id="IPR007612">
    <property type="entry name" value="LOR"/>
</dbReference>
<dbReference type="InterPro" id="IPR038595">
    <property type="entry name" value="LOR_sf"/>
</dbReference>
<dbReference type="Proteomes" id="UP001443914">
    <property type="component" value="Unassembled WGS sequence"/>
</dbReference>
<accession>A0AAW1GWL1</accession>
<comment type="similarity">
    <text evidence="1">Belongs to the LOR family.</text>
</comment>
<dbReference type="InterPro" id="IPR025659">
    <property type="entry name" value="Tubby-like_C"/>
</dbReference>
<dbReference type="PANTHER" id="PTHR31087:SF14">
    <property type="entry name" value="PROTEIN LURP-ONE-RELATED 17"/>
    <property type="match status" value="1"/>
</dbReference>
<proteinExistence type="inferred from homology"/>
<dbReference type="EMBL" id="JBDFQZ010000013">
    <property type="protein sequence ID" value="KAK9668072.1"/>
    <property type="molecule type" value="Genomic_DNA"/>
</dbReference>
<dbReference type="Gene3D" id="2.40.160.200">
    <property type="entry name" value="LURP1-related"/>
    <property type="match status" value="1"/>
</dbReference>
<reference evidence="2" key="1">
    <citation type="submission" date="2024-03" db="EMBL/GenBank/DDBJ databases">
        <title>WGS assembly of Saponaria officinalis var. Norfolk2.</title>
        <authorList>
            <person name="Jenkins J."/>
            <person name="Shu S."/>
            <person name="Grimwood J."/>
            <person name="Barry K."/>
            <person name="Goodstein D."/>
            <person name="Schmutz J."/>
            <person name="Leebens-Mack J."/>
            <person name="Osbourn A."/>
        </authorList>
    </citation>
    <scope>NUCLEOTIDE SEQUENCE [LARGE SCALE GENOMIC DNA]</scope>
    <source>
        <strain evidence="2">JIC</strain>
    </source>
</reference>
<dbReference type="Pfam" id="PF04525">
    <property type="entry name" value="LOR"/>
    <property type="match status" value="1"/>
</dbReference>
<organism evidence="2 3">
    <name type="scientific">Saponaria officinalis</name>
    <name type="common">Common soapwort</name>
    <name type="synonym">Lychnis saponaria</name>
    <dbReference type="NCBI Taxonomy" id="3572"/>
    <lineage>
        <taxon>Eukaryota</taxon>
        <taxon>Viridiplantae</taxon>
        <taxon>Streptophyta</taxon>
        <taxon>Embryophyta</taxon>
        <taxon>Tracheophyta</taxon>
        <taxon>Spermatophyta</taxon>
        <taxon>Magnoliopsida</taxon>
        <taxon>eudicotyledons</taxon>
        <taxon>Gunneridae</taxon>
        <taxon>Pentapetalae</taxon>
        <taxon>Caryophyllales</taxon>
        <taxon>Caryophyllaceae</taxon>
        <taxon>Caryophylleae</taxon>
        <taxon>Saponaria</taxon>
    </lineage>
</organism>